<dbReference type="EMBL" id="PDCK01000042">
    <property type="protein sequence ID" value="PRQ39203.1"/>
    <property type="molecule type" value="Genomic_DNA"/>
</dbReference>
<dbReference type="CDD" id="cd06222">
    <property type="entry name" value="RNase_H_like"/>
    <property type="match status" value="1"/>
</dbReference>
<name>A0A2P6QYC9_ROSCH</name>
<sequence>MIVHAAAAAAYNYRAHNSVPTMSRARDYGLIRWAPPQEGSVKLNFDGSVDGSNMAAARFVIRDHSGFPIVAGSRKIGFSSVPVAECSALKDGLLQALHSNLSKISVEGDSKLVIDCIKKIHAPPWRLRPLIRDIQIISSFFEDISFSHVPREANFVADPVTSLGHQAFEPTIWRNKLPLSASSAFSLDQLGCGVSRGFQL</sequence>
<protein>
    <submittedName>
        <fullName evidence="2">Putative ribonuclease H-like domain-containing protein</fullName>
    </submittedName>
</protein>
<evidence type="ECO:0000259" key="1">
    <source>
        <dbReference type="Pfam" id="PF13456"/>
    </source>
</evidence>
<dbReference type="Gramene" id="PRQ39203">
    <property type="protein sequence ID" value="PRQ39203"/>
    <property type="gene ID" value="RchiOBHm_Chr4g0422501"/>
</dbReference>
<dbReference type="AlphaFoldDB" id="A0A2P6QYC9"/>
<dbReference type="InterPro" id="IPR012337">
    <property type="entry name" value="RNaseH-like_sf"/>
</dbReference>
<dbReference type="PANTHER" id="PTHR47723">
    <property type="entry name" value="OS05G0353850 PROTEIN"/>
    <property type="match status" value="1"/>
</dbReference>
<dbReference type="InterPro" id="IPR002156">
    <property type="entry name" value="RNaseH_domain"/>
</dbReference>
<dbReference type="InterPro" id="IPR036397">
    <property type="entry name" value="RNaseH_sf"/>
</dbReference>
<dbReference type="Proteomes" id="UP000238479">
    <property type="component" value="Chromosome 4"/>
</dbReference>
<dbReference type="SUPFAM" id="SSF53098">
    <property type="entry name" value="Ribonuclease H-like"/>
    <property type="match status" value="1"/>
</dbReference>
<comment type="caution">
    <text evidence="2">The sequence shown here is derived from an EMBL/GenBank/DDBJ whole genome shotgun (WGS) entry which is preliminary data.</text>
</comment>
<evidence type="ECO:0000313" key="3">
    <source>
        <dbReference type="Proteomes" id="UP000238479"/>
    </source>
</evidence>
<dbReference type="OMA" id="FEPTIWR"/>
<dbReference type="Gene3D" id="3.30.420.10">
    <property type="entry name" value="Ribonuclease H-like superfamily/Ribonuclease H"/>
    <property type="match status" value="1"/>
</dbReference>
<proteinExistence type="predicted"/>
<accession>A0A2P6QYC9</accession>
<reference evidence="2 3" key="1">
    <citation type="journal article" date="2018" name="Nat. Genet.">
        <title>The Rosa genome provides new insights in the design of modern roses.</title>
        <authorList>
            <person name="Bendahmane M."/>
        </authorList>
    </citation>
    <scope>NUCLEOTIDE SEQUENCE [LARGE SCALE GENOMIC DNA]</scope>
    <source>
        <strain evidence="3">cv. Old Blush</strain>
    </source>
</reference>
<keyword evidence="3" id="KW-1185">Reference proteome</keyword>
<organism evidence="2 3">
    <name type="scientific">Rosa chinensis</name>
    <name type="common">China rose</name>
    <dbReference type="NCBI Taxonomy" id="74649"/>
    <lineage>
        <taxon>Eukaryota</taxon>
        <taxon>Viridiplantae</taxon>
        <taxon>Streptophyta</taxon>
        <taxon>Embryophyta</taxon>
        <taxon>Tracheophyta</taxon>
        <taxon>Spermatophyta</taxon>
        <taxon>Magnoliopsida</taxon>
        <taxon>eudicotyledons</taxon>
        <taxon>Gunneridae</taxon>
        <taxon>Pentapetalae</taxon>
        <taxon>rosids</taxon>
        <taxon>fabids</taxon>
        <taxon>Rosales</taxon>
        <taxon>Rosaceae</taxon>
        <taxon>Rosoideae</taxon>
        <taxon>Rosoideae incertae sedis</taxon>
        <taxon>Rosa</taxon>
    </lineage>
</organism>
<dbReference type="InterPro" id="IPR053151">
    <property type="entry name" value="RNase_H-like"/>
</dbReference>
<dbReference type="Pfam" id="PF13456">
    <property type="entry name" value="RVT_3"/>
    <property type="match status" value="1"/>
</dbReference>
<dbReference type="GO" id="GO:0003676">
    <property type="term" value="F:nucleic acid binding"/>
    <property type="evidence" value="ECO:0007669"/>
    <property type="project" value="InterPro"/>
</dbReference>
<dbReference type="PANTHER" id="PTHR47723:SF23">
    <property type="entry name" value="REVERSE TRANSCRIPTASE-LIKE PROTEIN"/>
    <property type="match status" value="1"/>
</dbReference>
<dbReference type="GO" id="GO:0004523">
    <property type="term" value="F:RNA-DNA hybrid ribonuclease activity"/>
    <property type="evidence" value="ECO:0007669"/>
    <property type="project" value="InterPro"/>
</dbReference>
<dbReference type="InterPro" id="IPR044730">
    <property type="entry name" value="RNase_H-like_dom_plant"/>
</dbReference>
<feature type="domain" description="RNase H type-1" evidence="1">
    <location>
        <begin position="44"/>
        <end position="159"/>
    </location>
</feature>
<gene>
    <name evidence="2" type="ORF">RchiOBHm_Chr4g0422501</name>
</gene>
<evidence type="ECO:0000313" key="2">
    <source>
        <dbReference type="EMBL" id="PRQ39203.1"/>
    </source>
</evidence>